<reference evidence="4" key="1">
    <citation type="submission" date="2022-11" db="UniProtKB">
        <authorList>
            <consortium name="WormBaseParasite"/>
        </authorList>
    </citation>
    <scope>IDENTIFICATION</scope>
</reference>
<accession>A0A914KYS1</accession>
<keyword evidence="1" id="KW-1133">Transmembrane helix</keyword>
<dbReference type="InterPro" id="IPR000210">
    <property type="entry name" value="BTB/POZ_dom"/>
</dbReference>
<name>A0A914KYS1_MELIC</name>
<evidence type="ECO:0000256" key="1">
    <source>
        <dbReference type="SAM" id="Phobius"/>
    </source>
</evidence>
<feature type="domain" description="BTB" evidence="2">
    <location>
        <begin position="1"/>
        <end position="49"/>
    </location>
</feature>
<dbReference type="Gene3D" id="3.30.710.10">
    <property type="entry name" value="Potassium Channel Kv1.1, Chain A"/>
    <property type="match status" value="1"/>
</dbReference>
<organism evidence="3 4">
    <name type="scientific">Meloidogyne incognita</name>
    <name type="common">Southern root-knot nematode worm</name>
    <name type="synonym">Oxyuris incognita</name>
    <dbReference type="NCBI Taxonomy" id="6306"/>
    <lineage>
        <taxon>Eukaryota</taxon>
        <taxon>Metazoa</taxon>
        <taxon>Ecdysozoa</taxon>
        <taxon>Nematoda</taxon>
        <taxon>Chromadorea</taxon>
        <taxon>Rhabditida</taxon>
        <taxon>Tylenchina</taxon>
        <taxon>Tylenchomorpha</taxon>
        <taxon>Tylenchoidea</taxon>
        <taxon>Meloidogynidae</taxon>
        <taxon>Meloidogyninae</taxon>
        <taxon>Meloidogyne</taxon>
        <taxon>Meloidogyne incognita group</taxon>
    </lineage>
</organism>
<evidence type="ECO:0000259" key="2">
    <source>
        <dbReference type="PROSITE" id="PS50097"/>
    </source>
</evidence>
<dbReference type="Proteomes" id="UP000887563">
    <property type="component" value="Unplaced"/>
</dbReference>
<dbReference type="AlphaFoldDB" id="A0A914KYS1"/>
<feature type="transmembrane region" description="Helical" evidence="1">
    <location>
        <begin position="44"/>
        <end position="65"/>
    </location>
</feature>
<keyword evidence="3" id="KW-1185">Reference proteome</keyword>
<dbReference type="InterPro" id="IPR011333">
    <property type="entry name" value="SKP1/BTB/POZ_sf"/>
</dbReference>
<dbReference type="SUPFAM" id="SSF54695">
    <property type="entry name" value="POZ domain"/>
    <property type="match status" value="1"/>
</dbReference>
<evidence type="ECO:0000313" key="3">
    <source>
        <dbReference type="Proteomes" id="UP000887563"/>
    </source>
</evidence>
<dbReference type="PROSITE" id="PS50097">
    <property type="entry name" value="BTB"/>
    <property type="match status" value="1"/>
</dbReference>
<sequence length="70" mass="8108">MFILQIGDEKINAHRSVLAQNSKVFYKMFEQKGMIEAQNVRKKLLLILVLGKISGCTPLFLIFFISSYKR</sequence>
<dbReference type="CDD" id="cd18186">
    <property type="entry name" value="BTB_POZ_ZBTB_KLHL-like"/>
    <property type="match status" value="1"/>
</dbReference>
<proteinExistence type="predicted"/>
<dbReference type="WBParaSite" id="Minc3s00180g06923">
    <property type="protein sequence ID" value="Minc3s00180g06923"/>
    <property type="gene ID" value="Minc3s00180g06923"/>
</dbReference>
<protein>
    <submittedName>
        <fullName evidence="4">BTB domain-containing protein</fullName>
    </submittedName>
</protein>
<keyword evidence="1" id="KW-0472">Membrane</keyword>
<evidence type="ECO:0000313" key="4">
    <source>
        <dbReference type="WBParaSite" id="Minc3s00180g06923"/>
    </source>
</evidence>
<keyword evidence="1" id="KW-0812">Transmembrane</keyword>
<dbReference type="Pfam" id="PF00651">
    <property type="entry name" value="BTB"/>
    <property type="match status" value="1"/>
</dbReference>